<dbReference type="AlphaFoldDB" id="A0A498R1X6"/>
<proteinExistence type="predicted"/>
<reference evidence="1 2" key="1">
    <citation type="submission" date="2018-06" db="EMBL/GenBank/DDBJ databases">
        <authorList>
            <person name="Strepis N."/>
        </authorList>
    </citation>
    <scope>NUCLEOTIDE SEQUENCE [LARGE SCALE GENOMIC DNA]</scope>
    <source>
        <strain evidence="1">LUCI</strain>
    </source>
</reference>
<name>A0A498R1X6_9FIRM</name>
<gene>
    <name evidence="1" type="ORF">LUCI_0372</name>
</gene>
<evidence type="ECO:0008006" key="3">
    <source>
        <dbReference type="Google" id="ProtNLM"/>
    </source>
</evidence>
<dbReference type="Proteomes" id="UP000277811">
    <property type="component" value="Unassembled WGS sequence"/>
</dbReference>
<dbReference type="EMBL" id="UPPP01000053">
    <property type="protein sequence ID" value="VBB05165.1"/>
    <property type="molecule type" value="Genomic_DNA"/>
</dbReference>
<dbReference type="InterPro" id="IPR007358">
    <property type="entry name" value="Nucleoid_associated_NdpA"/>
</dbReference>
<keyword evidence="2" id="KW-1185">Reference proteome</keyword>
<evidence type="ECO:0000313" key="2">
    <source>
        <dbReference type="Proteomes" id="UP000277811"/>
    </source>
</evidence>
<organism evidence="1 2">
    <name type="scientific">Lucifera butyrica</name>
    <dbReference type="NCBI Taxonomy" id="1351585"/>
    <lineage>
        <taxon>Bacteria</taxon>
        <taxon>Bacillati</taxon>
        <taxon>Bacillota</taxon>
        <taxon>Negativicutes</taxon>
        <taxon>Veillonellales</taxon>
        <taxon>Veillonellaceae</taxon>
        <taxon>Lucifera</taxon>
    </lineage>
</organism>
<dbReference type="GO" id="GO:0009295">
    <property type="term" value="C:nucleoid"/>
    <property type="evidence" value="ECO:0007669"/>
    <property type="project" value="InterPro"/>
</dbReference>
<accession>A0A498R1X6</accession>
<dbReference type="OrthoDB" id="9153118at2"/>
<sequence>MFDLSQADLEQLVIHKVGNKMREEGFIVSPGLCRLADANVEELLLKYFLSSFKDKTVYKFSHETDLHLHEVYMYASAIFINKQVFYEQSVNILKHLYEKSSHPQVKGGECYLAYLSGCVVEGQVVDAVGIFKTENKDNYLKVANHGNTFALYAEQGINIKKLDKGCLIFNLESVDGYRIALVDNVNKGNEAAVYWQEEFLHLANVQDEYFHTQHYLDCCHDFATNIYGPLHQADKKDQVVFMNDAVAYFDQNREFTMEGFIQSVVKEPELAAQFREHKEMFDQNQGVPPAESFSISSEAVKTVRRKLKNLIKLDTSIEIRVKTPAESDNAGYIERGYDAQKGMHFYKVFFNAEE</sequence>
<evidence type="ECO:0000313" key="1">
    <source>
        <dbReference type="EMBL" id="VBB05165.1"/>
    </source>
</evidence>
<protein>
    <recommendedName>
        <fullName evidence="3">Nucleoid-associated protein</fullName>
    </recommendedName>
</protein>
<dbReference type="Pfam" id="PF04245">
    <property type="entry name" value="NA37"/>
    <property type="match status" value="1"/>
</dbReference>